<keyword evidence="4" id="KW-0479">Metal-binding</keyword>
<evidence type="ECO:0000259" key="8">
    <source>
        <dbReference type="Pfam" id="PF00266"/>
    </source>
</evidence>
<keyword evidence="5" id="KW-0663">Pyridoxal phosphate</keyword>
<dbReference type="EC" id="2.8.1.7" evidence="9"/>
<protein>
    <submittedName>
        <fullName evidence="9">Cysteine desulfurase</fullName>
        <ecNumber evidence="9">2.8.1.7</ecNumber>
    </submittedName>
</protein>
<dbReference type="Gene3D" id="1.10.260.50">
    <property type="match status" value="1"/>
</dbReference>
<dbReference type="InterPro" id="IPR015421">
    <property type="entry name" value="PyrdxlP-dep_Trfase_major"/>
</dbReference>
<evidence type="ECO:0000256" key="5">
    <source>
        <dbReference type="ARBA" id="ARBA00022898"/>
    </source>
</evidence>
<accession>A0A0W8G2P1</accession>
<comment type="cofactor">
    <cofactor evidence="1">
        <name>pyridoxal 5'-phosphate</name>
        <dbReference type="ChEBI" id="CHEBI:597326"/>
    </cofactor>
</comment>
<comment type="similarity">
    <text evidence="2">Belongs to the class-V pyridoxal-phosphate-dependent aminotransferase family. NifS/IscS subfamily.</text>
</comment>
<dbReference type="InterPro" id="IPR015422">
    <property type="entry name" value="PyrdxlP-dep_Trfase_small"/>
</dbReference>
<keyword evidence="7" id="KW-0411">Iron-sulfur</keyword>
<gene>
    <name evidence="9" type="ORF">ASZ90_002743</name>
</gene>
<organism evidence="9">
    <name type="scientific">hydrocarbon metagenome</name>
    <dbReference type="NCBI Taxonomy" id="938273"/>
    <lineage>
        <taxon>unclassified sequences</taxon>
        <taxon>metagenomes</taxon>
        <taxon>ecological metagenomes</taxon>
    </lineage>
</organism>
<evidence type="ECO:0000256" key="7">
    <source>
        <dbReference type="ARBA" id="ARBA00023014"/>
    </source>
</evidence>
<dbReference type="InterPro" id="IPR000192">
    <property type="entry name" value="Aminotrans_V_dom"/>
</dbReference>
<dbReference type="GO" id="GO:0046872">
    <property type="term" value="F:metal ion binding"/>
    <property type="evidence" value="ECO:0007669"/>
    <property type="project" value="UniProtKB-KW"/>
</dbReference>
<keyword evidence="6" id="KW-0408">Iron</keyword>
<comment type="caution">
    <text evidence="9">The sequence shown here is derived from an EMBL/GenBank/DDBJ whole genome shotgun (WGS) entry which is preliminary data.</text>
</comment>
<dbReference type="Pfam" id="PF00266">
    <property type="entry name" value="Aminotran_5"/>
    <property type="match status" value="1"/>
</dbReference>
<evidence type="ECO:0000256" key="1">
    <source>
        <dbReference type="ARBA" id="ARBA00001933"/>
    </source>
</evidence>
<evidence type="ECO:0000256" key="4">
    <source>
        <dbReference type="ARBA" id="ARBA00022723"/>
    </source>
</evidence>
<proteinExistence type="inferred from homology"/>
<dbReference type="InterPro" id="IPR016454">
    <property type="entry name" value="Cysteine_dSase"/>
</dbReference>
<evidence type="ECO:0000256" key="2">
    <source>
        <dbReference type="ARBA" id="ARBA00006490"/>
    </source>
</evidence>
<dbReference type="PANTHER" id="PTHR11601:SF34">
    <property type="entry name" value="CYSTEINE DESULFURASE"/>
    <property type="match status" value="1"/>
</dbReference>
<sequence>MRPLYFDHNATTPVAPRVIAAMRPFFEDRFGNPGSAHIWGLQAKKAVDEAREQVAALIGARPGEIVFTGCATESNNAVLFGHFPDRAGRLAVSALEHPSVMAPARALSAAGVEFSIIPAGPDGTVSPDDAAARIPPRTRLVSVMYAQNETGVIQPVAGIAALAHASGAAMHVDASQAVGKIPVNVDALGADFLTIAGHKLYAPKGVGALYVRTGMELPPLLLGGGQEGGLRSGTENVALIAGLGEACAMAAEDVATEGARQEAIRDAVEAGLLGLGHAATVHGRGAPRLPNTTFIGFAGLRATDILSECVIEEIGCGAGAACHGADTSISPVLTAMGVDRASAEGTIRLSLGRSTTMEDGMELVARLDGILRRLSR</sequence>
<dbReference type="EMBL" id="LNQE01000331">
    <property type="protein sequence ID" value="KUG27424.1"/>
    <property type="molecule type" value="Genomic_DNA"/>
</dbReference>
<dbReference type="Gene3D" id="3.40.640.10">
    <property type="entry name" value="Type I PLP-dependent aspartate aminotransferase-like (Major domain)"/>
    <property type="match status" value="1"/>
</dbReference>
<dbReference type="SUPFAM" id="SSF53383">
    <property type="entry name" value="PLP-dependent transferases"/>
    <property type="match status" value="1"/>
</dbReference>
<evidence type="ECO:0000313" key="9">
    <source>
        <dbReference type="EMBL" id="KUG27424.1"/>
    </source>
</evidence>
<feature type="domain" description="Aminotransferase class V" evidence="8">
    <location>
        <begin position="5"/>
        <end position="359"/>
    </location>
</feature>
<dbReference type="AlphaFoldDB" id="A0A0W8G2P1"/>
<dbReference type="InterPro" id="IPR015424">
    <property type="entry name" value="PyrdxlP-dep_Trfase"/>
</dbReference>
<reference evidence="9" key="1">
    <citation type="journal article" date="2015" name="Proc. Natl. Acad. Sci. U.S.A.">
        <title>Networks of energetic and metabolic interactions define dynamics in microbial communities.</title>
        <authorList>
            <person name="Embree M."/>
            <person name="Liu J.K."/>
            <person name="Al-Bassam M.M."/>
            <person name="Zengler K."/>
        </authorList>
    </citation>
    <scope>NUCLEOTIDE SEQUENCE</scope>
</reference>
<dbReference type="GO" id="GO:0051536">
    <property type="term" value="F:iron-sulfur cluster binding"/>
    <property type="evidence" value="ECO:0007669"/>
    <property type="project" value="UniProtKB-KW"/>
</dbReference>
<name>A0A0W8G2P1_9ZZZZ</name>
<evidence type="ECO:0000256" key="6">
    <source>
        <dbReference type="ARBA" id="ARBA00023004"/>
    </source>
</evidence>
<dbReference type="Gene3D" id="3.90.1150.10">
    <property type="entry name" value="Aspartate Aminotransferase, domain 1"/>
    <property type="match status" value="1"/>
</dbReference>
<dbReference type="GO" id="GO:0031071">
    <property type="term" value="F:cysteine desulfurase activity"/>
    <property type="evidence" value="ECO:0007669"/>
    <property type="project" value="UniProtKB-EC"/>
</dbReference>
<evidence type="ECO:0000256" key="3">
    <source>
        <dbReference type="ARBA" id="ARBA00022679"/>
    </source>
</evidence>
<dbReference type="PANTHER" id="PTHR11601">
    <property type="entry name" value="CYSTEINE DESULFURYLASE FAMILY MEMBER"/>
    <property type="match status" value="1"/>
</dbReference>
<keyword evidence="3 9" id="KW-0808">Transferase</keyword>
<dbReference type="PIRSF" id="PIRSF005572">
    <property type="entry name" value="NifS"/>
    <property type="match status" value="1"/>
</dbReference>